<dbReference type="Proteomes" id="UP000007819">
    <property type="component" value="Chromosome A2"/>
</dbReference>
<dbReference type="CDD" id="cd17058">
    <property type="entry name" value="Ubl_SNRNP25"/>
    <property type="match status" value="1"/>
</dbReference>
<evidence type="ECO:0000259" key="1">
    <source>
        <dbReference type="Pfam" id="PF18036"/>
    </source>
</evidence>
<dbReference type="PANTHER" id="PTHR14942">
    <property type="entry name" value="U11/U12 SMALL NUCLEAR RIBONUCLEOPROTEIN 25 KDA PROTEIN"/>
    <property type="match status" value="1"/>
</dbReference>
<reference evidence="3" key="1">
    <citation type="submission" date="2010-06" db="EMBL/GenBank/DDBJ databases">
        <authorList>
            <person name="Jiang H."/>
            <person name="Abraham K."/>
            <person name="Ali S."/>
            <person name="Alsbrooks S.L."/>
            <person name="Anim B.N."/>
            <person name="Anosike U.S."/>
            <person name="Attaway T."/>
            <person name="Bandaranaike D.P."/>
            <person name="Battles P.K."/>
            <person name="Bell S.N."/>
            <person name="Bell A.V."/>
            <person name="Beltran B."/>
            <person name="Bickham C."/>
            <person name="Bustamante Y."/>
            <person name="Caleb T."/>
            <person name="Canada A."/>
            <person name="Cardenas V."/>
            <person name="Carter K."/>
            <person name="Chacko J."/>
            <person name="Chandrabose M.N."/>
            <person name="Chavez D."/>
            <person name="Chavez A."/>
            <person name="Chen L."/>
            <person name="Chu H.-S."/>
            <person name="Claassen K.J."/>
            <person name="Cockrell R."/>
            <person name="Collins M."/>
            <person name="Cooper J.A."/>
            <person name="Cree A."/>
            <person name="Curry S.M."/>
            <person name="Da Y."/>
            <person name="Dao M.D."/>
            <person name="Das B."/>
            <person name="Davila M.-L."/>
            <person name="Davy-Carroll L."/>
            <person name="Denson S."/>
            <person name="Dinh H."/>
            <person name="Ebong V.E."/>
            <person name="Edwards J.R."/>
            <person name="Egan A."/>
            <person name="El-Daye J."/>
            <person name="Escobedo L."/>
            <person name="Fernandez S."/>
            <person name="Fernando P.R."/>
            <person name="Flagg N."/>
            <person name="Forbes L.D."/>
            <person name="Fowler R.G."/>
            <person name="Fu Q."/>
            <person name="Gabisi R.A."/>
            <person name="Ganer J."/>
            <person name="Garbino Pronczuk A."/>
            <person name="Garcia R.M."/>
            <person name="Garner T."/>
            <person name="Garrett T.E."/>
            <person name="Gonzalez D.A."/>
            <person name="Hamid H."/>
            <person name="Hawkins E.S."/>
            <person name="Hirani K."/>
            <person name="Hogues M.E."/>
            <person name="Hollins B."/>
            <person name="Hsiao C.-H."/>
            <person name="Jabil R."/>
            <person name="James M.L."/>
            <person name="Jhangiani S.N."/>
            <person name="Johnson B."/>
            <person name="Johnson Q."/>
            <person name="Joshi V."/>
            <person name="Kalu J.B."/>
            <person name="Kam C."/>
            <person name="Kashfia A."/>
            <person name="Keebler J."/>
            <person name="Kisamo H."/>
            <person name="Kovar C.L."/>
            <person name="Lago L.A."/>
            <person name="Lai C.-Y."/>
            <person name="Laidlaw J."/>
            <person name="Lara F."/>
            <person name="Le T.-K."/>
            <person name="Lee S.L."/>
            <person name="Legall F.H."/>
            <person name="Lemon S.J."/>
            <person name="Lewis L.R."/>
            <person name="Li B."/>
            <person name="Liu Y."/>
            <person name="Liu Y.-S."/>
            <person name="Lopez J."/>
            <person name="Lozado R.J."/>
            <person name="Lu J."/>
            <person name="Madu R.C."/>
            <person name="Maheshwari M."/>
            <person name="Maheshwari R."/>
            <person name="Malloy K."/>
            <person name="Martinez E."/>
            <person name="Mathew T."/>
            <person name="Mercado I.C."/>
            <person name="Mercado C."/>
            <person name="Meyer B."/>
            <person name="Montgomery K."/>
            <person name="Morgan M.B."/>
            <person name="Munidasa M."/>
            <person name="Nazareth L.V."/>
            <person name="Nelson J."/>
            <person name="Ng B.M."/>
            <person name="Nguyen N.B."/>
            <person name="Nguyen P.Q."/>
            <person name="Nguyen T."/>
            <person name="Obregon M."/>
            <person name="Okwuonu G.O."/>
            <person name="Onwere C.G."/>
            <person name="Orozco G."/>
            <person name="Parra A."/>
            <person name="Patel S."/>
            <person name="Patil S."/>
            <person name="Perez A."/>
            <person name="Perez Y."/>
            <person name="Pham C."/>
            <person name="Primus E.L."/>
            <person name="Pu L.-L."/>
            <person name="Puazo M."/>
            <person name="Qin X."/>
            <person name="Quiroz J.B."/>
            <person name="Reese J."/>
            <person name="Richards S."/>
            <person name="Rives C.M."/>
            <person name="Robberts R."/>
            <person name="Ruiz S.J."/>
            <person name="Ruiz M.J."/>
            <person name="Santibanez J."/>
            <person name="Schneider B.W."/>
            <person name="Sisson I."/>
            <person name="Smith M."/>
            <person name="Sodergren E."/>
            <person name="Song X.-Z."/>
            <person name="Song B.B."/>
            <person name="Summersgill H."/>
            <person name="Thelus R."/>
            <person name="Thornton R.D."/>
            <person name="Trejos Z.Y."/>
            <person name="Usmani K."/>
            <person name="Vattathil S."/>
            <person name="Villasana D."/>
            <person name="Walker D.L."/>
            <person name="Wang S."/>
            <person name="Wang K."/>
            <person name="White C.S."/>
            <person name="Williams A.C."/>
            <person name="Williamson J."/>
            <person name="Wilson K."/>
            <person name="Woghiren I.O."/>
            <person name="Woodworth J.R."/>
            <person name="Worley K.C."/>
            <person name="Wright R.A."/>
            <person name="Wu W."/>
            <person name="Young L."/>
            <person name="Zhang L."/>
            <person name="Zhang J."/>
            <person name="Zhu Y."/>
            <person name="Muzny D.M."/>
            <person name="Weinstock G."/>
            <person name="Gibbs R.A."/>
        </authorList>
    </citation>
    <scope>NUCLEOTIDE SEQUENCE [LARGE SCALE GENOMIC DNA]</scope>
    <source>
        <strain evidence="3">LSR1</strain>
    </source>
</reference>
<dbReference type="InterPro" id="IPR039690">
    <property type="entry name" value="SNRNP25"/>
</dbReference>
<dbReference type="PANTHER" id="PTHR14942:SF0">
    <property type="entry name" value="U11_U12 SMALL NUCLEAR RIBONUCLEOPROTEIN 25 KDA PROTEIN"/>
    <property type="match status" value="1"/>
</dbReference>
<keyword evidence="3" id="KW-1185">Reference proteome</keyword>
<accession>A0A8R2D1P9</accession>
<dbReference type="EnsemblMetazoa" id="XM_016801001.1">
    <property type="protein sequence ID" value="XP_016656490.1"/>
    <property type="gene ID" value="LOC103308350"/>
</dbReference>
<dbReference type="GO" id="GO:0000398">
    <property type="term" value="P:mRNA splicing, via spliceosome"/>
    <property type="evidence" value="ECO:0007669"/>
    <property type="project" value="InterPro"/>
</dbReference>
<dbReference type="RefSeq" id="XP_016656490.1">
    <property type="nucleotide sequence ID" value="XM_016801001.1"/>
</dbReference>
<name>A0A8R2D1P9_ACYPI</name>
<dbReference type="GeneID" id="103308350"/>
<proteinExistence type="predicted"/>
<protein>
    <recommendedName>
        <fullName evidence="1">SNRNP25 ubiquitin-like domain-containing protein</fullName>
    </recommendedName>
</protein>
<dbReference type="AlphaFoldDB" id="A0A8R2D1P9"/>
<sequence length="153" mass="17435">MDEPADLSSSCTLSELVDVDVSAISHERLKDLTGEVLNTVLDKDSVLGDLPNNVTLGEVDLQIAIEHGRAITVQKNGAKVADLKKSIERKMTLHLKRAGERSTISWRRIWKTYWLSCNGKKIKCNYDSISKYMENNSKLMFVKRFREKNIHDQ</sequence>
<dbReference type="OrthoDB" id="72819at2759"/>
<dbReference type="Gene3D" id="3.10.20.90">
    <property type="entry name" value="Phosphatidylinositol 3-kinase Catalytic Subunit, Chain A, domain 1"/>
    <property type="match status" value="1"/>
</dbReference>
<dbReference type="SUPFAM" id="SSF54236">
    <property type="entry name" value="Ubiquitin-like"/>
    <property type="match status" value="1"/>
</dbReference>
<dbReference type="KEGG" id="api:103308350"/>
<dbReference type="GO" id="GO:0005689">
    <property type="term" value="C:U12-type spliceosomal complex"/>
    <property type="evidence" value="ECO:0007669"/>
    <property type="project" value="TreeGrafter"/>
</dbReference>
<feature type="domain" description="SNRNP25 ubiquitin-like" evidence="1">
    <location>
        <begin position="71"/>
        <end position="144"/>
    </location>
</feature>
<dbReference type="InterPro" id="IPR029071">
    <property type="entry name" value="Ubiquitin-like_domsf"/>
</dbReference>
<reference evidence="2" key="2">
    <citation type="submission" date="2022-06" db="UniProtKB">
        <authorList>
            <consortium name="EnsemblMetazoa"/>
        </authorList>
    </citation>
    <scope>IDENTIFICATION</scope>
</reference>
<evidence type="ECO:0000313" key="3">
    <source>
        <dbReference type="Proteomes" id="UP000007819"/>
    </source>
</evidence>
<dbReference type="Pfam" id="PF18036">
    <property type="entry name" value="Ubiquitin_4"/>
    <property type="match status" value="1"/>
</dbReference>
<evidence type="ECO:0000313" key="2">
    <source>
        <dbReference type="EnsemblMetazoa" id="XP_016656490.1"/>
    </source>
</evidence>
<dbReference type="InterPro" id="IPR040610">
    <property type="entry name" value="SNRNP25_ubiquitin"/>
</dbReference>
<organism evidence="2 3">
    <name type="scientific">Acyrthosiphon pisum</name>
    <name type="common">Pea aphid</name>
    <dbReference type="NCBI Taxonomy" id="7029"/>
    <lineage>
        <taxon>Eukaryota</taxon>
        <taxon>Metazoa</taxon>
        <taxon>Ecdysozoa</taxon>
        <taxon>Arthropoda</taxon>
        <taxon>Hexapoda</taxon>
        <taxon>Insecta</taxon>
        <taxon>Pterygota</taxon>
        <taxon>Neoptera</taxon>
        <taxon>Paraneoptera</taxon>
        <taxon>Hemiptera</taxon>
        <taxon>Sternorrhyncha</taxon>
        <taxon>Aphidomorpha</taxon>
        <taxon>Aphidoidea</taxon>
        <taxon>Aphididae</taxon>
        <taxon>Macrosiphini</taxon>
        <taxon>Acyrthosiphon</taxon>
    </lineage>
</organism>